<dbReference type="AlphaFoldDB" id="A0A914KJG8"/>
<evidence type="ECO:0000313" key="10">
    <source>
        <dbReference type="WBParaSite" id="Minc3s00024g01529"/>
    </source>
</evidence>
<evidence type="ECO:0000256" key="2">
    <source>
        <dbReference type="ARBA" id="ARBA00009904"/>
    </source>
</evidence>
<keyword evidence="3 8" id="KW-0813">Transport</keyword>
<sequence length="174" mass="19711">MDSEVAELITNTQSITNLKEVDSEKNPIKEDIIAYNAEDQMSLTDLSVHQAIHTIEFCLGCISHTSSYLRLWALSLAHALIVRSTLAYGSHAFISYLRYAGTSPYFISFFCFFILTVVILVIMEGLSAFLHVLRLHWVEFQSKFYEGAGKEFAPFSFTEALRKLCLESSLHQTV</sequence>
<dbReference type="GO" id="GO:0051117">
    <property type="term" value="F:ATPase binding"/>
    <property type="evidence" value="ECO:0007669"/>
    <property type="project" value="TreeGrafter"/>
</dbReference>
<dbReference type="Proteomes" id="UP000887563">
    <property type="component" value="Unplaced"/>
</dbReference>
<evidence type="ECO:0000313" key="9">
    <source>
        <dbReference type="Proteomes" id="UP000887563"/>
    </source>
</evidence>
<name>A0A914KJG8_MELIC</name>
<proteinExistence type="inferred from homology"/>
<evidence type="ECO:0000256" key="5">
    <source>
        <dbReference type="ARBA" id="ARBA00022989"/>
    </source>
</evidence>
<dbReference type="WBParaSite" id="Minc3s00024g01529">
    <property type="protein sequence ID" value="Minc3s00024g01529"/>
    <property type="gene ID" value="Minc3s00024g01529"/>
</dbReference>
<dbReference type="PANTHER" id="PTHR11629:SF63">
    <property type="entry name" value="V-TYPE PROTON ATPASE SUBUNIT A"/>
    <property type="match status" value="1"/>
</dbReference>
<keyword evidence="6 8" id="KW-0406">Ion transport</keyword>
<dbReference type="GO" id="GO:0007035">
    <property type="term" value="P:vacuolar acidification"/>
    <property type="evidence" value="ECO:0007669"/>
    <property type="project" value="TreeGrafter"/>
</dbReference>
<organism evidence="9 10">
    <name type="scientific">Meloidogyne incognita</name>
    <name type="common">Southern root-knot nematode worm</name>
    <name type="synonym">Oxyuris incognita</name>
    <dbReference type="NCBI Taxonomy" id="6306"/>
    <lineage>
        <taxon>Eukaryota</taxon>
        <taxon>Metazoa</taxon>
        <taxon>Ecdysozoa</taxon>
        <taxon>Nematoda</taxon>
        <taxon>Chromadorea</taxon>
        <taxon>Rhabditida</taxon>
        <taxon>Tylenchina</taxon>
        <taxon>Tylenchomorpha</taxon>
        <taxon>Tylenchoidea</taxon>
        <taxon>Meloidogynidae</taxon>
        <taxon>Meloidogyninae</taxon>
        <taxon>Meloidogyne</taxon>
        <taxon>Meloidogyne incognita group</taxon>
    </lineage>
</organism>
<evidence type="ECO:0000256" key="8">
    <source>
        <dbReference type="RuleBase" id="RU361189"/>
    </source>
</evidence>
<dbReference type="GO" id="GO:0033179">
    <property type="term" value="C:proton-transporting V-type ATPase, V0 domain"/>
    <property type="evidence" value="ECO:0007669"/>
    <property type="project" value="InterPro"/>
</dbReference>
<feature type="transmembrane region" description="Helical" evidence="8">
    <location>
        <begin position="106"/>
        <end position="133"/>
    </location>
</feature>
<keyword evidence="7 8" id="KW-0472">Membrane</keyword>
<comment type="subcellular location">
    <subcellularLocation>
        <location evidence="1">Membrane</location>
        <topology evidence="1">Multi-pass membrane protein</topology>
    </subcellularLocation>
</comment>
<comment type="similarity">
    <text evidence="2 8">Belongs to the V-ATPase 116 kDa subunit family.</text>
</comment>
<dbReference type="Pfam" id="PF01496">
    <property type="entry name" value="V_ATPase_I"/>
    <property type="match status" value="1"/>
</dbReference>
<dbReference type="PANTHER" id="PTHR11629">
    <property type="entry name" value="VACUOLAR PROTON ATPASES"/>
    <property type="match status" value="1"/>
</dbReference>
<dbReference type="GO" id="GO:0016471">
    <property type="term" value="C:vacuolar proton-transporting V-type ATPase complex"/>
    <property type="evidence" value="ECO:0007669"/>
    <property type="project" value="TreeGrafter"/>
</dbReference>
<comment type="caution">
    <text evidence="8">Lacks conserved residue(s) required for the propagation of feature annotation.</text>
</comment>
<evidence type="ECO:0000256" key="6">
    <source>
        <dbReference type="ARBA" id="ARBA00023065"/>
    </source>
</evidence>
<keyword evidence="8" id="KW-0375">Hydrogen ion transport</keyword>
<reference evidence="10" key="1">
    <citation type="submission" date="2022-11" db="UniProtKB">
        <authorList>
            <consortium name="WormBaseParasite"/>
        </authorList>
    </citation>
    <scope>IDENTIFICATION</scope>
</reference>
<dbReference type="InterPro" id="IPR002490">
    <property type="entry name" value="V-ATPase_116kDa_su"/>
</dbReference>
<evidence type="ECO:0000256" key="7">
    <source>
        <dbReference type="ARBA" id="ARBA00023136"/>
    </source>
</evidence>
<accession>A0A914KJG8</accession>
<evidence type="ECO:0000256" key="1">
    <source>
        <dbReference type="ARBA" id="ARBA00004141"/>
    </source>
</evidence>
<protein>
    <recommendedName>
        <fullName evidence="8">V-type proton ATPase subunit a</fullName>
    </recommendedName>
</protein>
<keyword evidence="9" id="KW-1185">Reference proteome</keyword>
<keyword evidence="5 8" id="KW-1133">Transmembrane helix</keyword>
<evidence type="ECO:0000256" key="3">
    <source>
        <dbReference type="ARBA" id="ARBA00022448"/>
    </source>
</evidence>
<keyword evidence="4 8" id="KW-0812">Transmembrane</keyword>
<dbReference type="GO" id="GO:0046961">
    <property type="term" value="F:proton-transporting ATPase activity, rotational mechanism"/>
    <property type="evidence" value="ECO:0007669"/>
    <property type="project" value="InterPro"/>
</dbReference>
<evidence type="ECO:0000256" key="4">
    <source>
        <dbReference type="ARBA" id="ARBA00022692"/>
    </source>
</evidence>
<comment type="function">
    <text evidence="8">Essential component of the vacuolar proton pump (V-ATPase), a multimeric enzyme that catalyzes the translocation of protons across the membranes. Required for assembly and activity of the V-ATPase.</text>
</comment>